<sequence>MSFNIDFTLDGVLEVGSWRTADELKNMSADDKRNSLIVAMTHNSNESVGYYQGLNNNDLIGEAAITVFLLKAGIRDTHALQSMSHDDQRNTLIVEDQGHSPSTPNLQGLNNQQLVTAGLAWAR</sequence>
<evidence type="ECO:0000313" key="1">
    <source>
        <dbReference type="EMBL" id="GET35315.1"/>
    </source>
</evidence>
<accession>A0AAV3X0N2</accession>
<dbReference type="EMBL" id="BLAY01000001">
    <property type="protein sequence ID" value="GET35315.1"/>
    <property type="molecule type" value="Genomic_DNA"/>
</dbReference>
<keyword evidence="2" id="KW-1185">Reference proteome</keyword>
<protein>
    <submittedName>
        <fullName evidence="1">Uncharacterized protein</fullName>
    </submittedName>
</protein>
<evidence type="ECO:0000313" key="2">
    <source>
        <dbReference type="Proteomes" id="UP001050975"/>
    </source>
</evidence>
<reference evidence="1" key="1">
    <citation type="submission" date="2019-10" db="EMBL/GenBank/DDBJ databases">
        <title>Draft genome sequece of Microseira wollei NIES-4236.</title>
        <authorList>
            <person name="Yamaguchi H."/>
            <person name="Suzuki S."/>
            <person name="Kawachi M."/>
        </authorList>
    </citation>
    <scope>NUCLEOTIDE SEQUENCE</scope>
    <source>
        <strain evidence="1">NIES-4236</strain>
    </source>
</reference>
<name>A0AAV3X0N2_9CYAN</name>
<comment type="caution">
    <text evidence="1">The sequence shown here is derived from an EMBL/GenBank/DDBJ whole genome shotgun (WGS) entry which is preliminary data.</text>
</comment>
<gene>
    <name evidence="1" type="ORF">MiSe_00570</name>
</gene>
<dbReference type="RefSeq" id="WP_226572595.1">
    <property type="nucleotide sequence ID" value="NZ_BLAY01000001.1"/>
</dbReference>
<dbReference type="Proteomes" id="UP001050975">
    <property type="component" value="Unassembled WGS sequence"/>
</dbReference>
<dbReference type="AlphaFoldDB" id="A0AAV3X0N2"/>
<proteinExistence type="predicted"/>
<organism evidence="1 2">
    <name type="scientific">Microseira wollei NIES-4236</name>
    <dbReference type="NCBI Taxonomy" id="2530354"/>
    <lineage>
        <taxon>Bacteria</taxon>
        <taxon>Bacillati</taxon>
        <taxon>Cyanobacteriota</taxon>
        <taxon>Cyanophyceae</taxon>
        <taxon>Oscillatoriophycideae</taxon>
        <taxon>Aerosakkonematales</taxon>
        <taxon>Aerosakkonemataceae</taxon>
        <taxon>Microseira</taxon>
    </lineage>
</organism>